<dbReference type="Gene3D" id="1.25.40.10">
    <property type="entry name" value="Tetratricopeptide repeat domain"/>
    <property type="match status" value="1"/>
</dbReference>
<dbReference type="AlphaFoldDB" id="A0A3L6Q5T9"/>
<protein>
    <submittedName>
        <fullName evidence="1">Pentatricopeptide repeat-containing protein</fullName>
    </submittedName>
</protein>
<reference evidence="2" key="1">
    <citation type="journal article" date="2019" name="Nat. Commun.">
        <title>The genome of broomcorn millet.</title>
        <authorList>
            <person name="Zou C."/>
            <person name="Miki D."/>
            <person name="Li D."/>
            <person name="Tang Q."/>
            <person name="Xiao L."/>
            <person name="Rajput S."/>
            <person name="Deng P."/>
            <person name="Jia W."/>
            <person name="Huang R."/>
            <person name="Zhang M."/>
            <person name="Sun Y."/>
            <person name="Hu J."/>
            <person name="Fu X."/>
            <person name="Schnable P.S."/>
            <person name="Li F."/>
            <person name="Zhang H."/>
            <person name="Feng B."/>
            <person name="Zhu X."/>
            <person name="Liu R."/>
            <person name="Schnable J.C."/>
            <person name="Zhu J.-K."/>
            <person name="Zhang H."/>
        </authorList>
    </citation>
    <scope>NUCLEOTIDE SEQUENCE [LARGE SCALE GENOMIC DNA]</scope>
</reference>
<dbReference type="OrthoDB" id="185373at2759"/>
<sequence>MKRDGCLTGWRRVAYALMMLLILITRYCNEGRLREARSPLTEMVRSGLWAVAFALRIVIEGHVKFGKLLMTCFNMVAPLRKYGVVIPLQNYSCLIGALCNEMHPNARSGLQ</sequence>
<dbReference type="InterPro" id="IPR011990">
    <property type="entry name" value="TPR-like_helical_dom_sf"/>
</dbReference>
<proteinExistence type="predicted"/>
<keyword evidence="2" id="KW-1185">Reference proteome</keyword>
<accession>A0A3L6Q5T9</accession>
<evidence type="ECO:0000313" key="1">
    <source>
        <dbReference type="EMBL" id="RLM73198.1"/>
    </source>
</evidence>
<dbReference type="STRING" id="4540.A0A3L6Q5T9"/>
<dbReference type="Proteomes" id="UP000275267">
    <property type="component" value="Unassembled WGS sequence"/>
</dbReference>
<organism evidence="1 2">
    <name type="scientific">Panicum miliaceum</name>
    <name type="common">Proso millet</name>
    <name type="synonym">Broomcorn millet</name>
    <dbReference type="NCBI Taxonomy" id="4540"/>
    <lineage>
        <taxon>Eukaryota</taxon>
        <taxon>Viridiplantae</taxon>
        <taxon>Streptophyta</taxon>
        <taxon>Embryophyta</taxon>
        <taxon>Tracheophyta</taxon>
        <taxon>Spermatophyta</taxon>
        <taxon>Magnoliopsida</taxon>
        <taxon>Liliopsida</taxon>
        <taxon>Poales</taxon>
        <taxon>Poaceae</taxon>
        <taxon>PACMAD clade</taxon>
        <taxon>Panicoideae</taxon>
        <taxon>Panicodae</taxon>
        <taxon>Paniceae</taxon>
        <taxon>Panicinae</taxon>
        <taxon>Panicum</taxon>
        <taxon>Panicum sect. Panicum</taxon>
    </lineage>
</organism>
<gene>
    <name evidence="1" type="ORF">C2845_PM15G04250</name>
</gene>
<name>A0A3L6Q5T9_PANMI</name>
<evidence type="ECO:0000313" key="2">
    <source>
        <dbReference type="Proteomes" id="UP000275267"/>
    </source>
</evidence>
<comment type="caution">
    <text evidence="1">The sequence shown here is derived from an EMBL/GenBank/DDBJ whole genome shotgun (WGS) entry which is preliminary data.</text>
</comment>
<dbReference type="EMBL" id="PQIB02000013">
    <property type="protein sequence ID" value="RLM73198.1"/>
    <property type="molecule type" value="Genomic_DNA"/>
</dbReference>